<organism evidence="1 2">
    <name type="scientific">Oryza sativa subsp. japonica</name>
    <name type="common">Rice</name>
    <dbReference type="NCBI Taxonomy" id="39947"/>
    <lineage>
        <taxon>Eukaryota</taxon>
        <taxon>Viridiplantae</taxon>
        <taxon>Streptophyta</taxon>
        <taxon>Embryophyta</taxon>
        <taxon>Tracheophyta</taxon>
        <taxon>Spermatophyta</taxon>
        <taxon>Magnoliopsida</taxon>
        <taxon>Liliopsida</taxon>
        <taxon>Poales</taxon>
        <taxon>Poaceae</taxon>
        <taxon>BOP clade</taxon>
        <taxon>Oryzoideae</taxon>
        <taxon>Oryzeae</taxon>
        <taxon>Oryzinae</taxon>
        <taxon>Oryza</taxon>
        <taxon>Oryza sativa</taxon>
    </lineage>
</organism>
<reference evidence="1 2" key="3">
    <citation type="journal article" date="2013" name="Rice">
        <title>Improvement of the Oryza sativa Nipponbare reference genome using next generation sequence and optical map data.</title>
        <authorList>
            <person name="Kawahara Y."/>
            <person name="de la Bastide M."/>
            <person name="Hamilton J.P."/>
            <person name="Kanamori H."/>
            <person name="McCombie W.R."/>
            <person name="Ouyang S."/>
            <person name="Schwartz D.C."/>
            <person name="Tanaka T."/>
            <person name="Wu J."/>
            <person name="Zhou S."/>
            <person name="Childs K.L."/>
            <person name="Davidson R.M."/>
            <person name="Lin H."/>
            <person name="Quesada-Ocampo L."/>
            <person name="Vaillancourt B."/>
            <person name="Sakai H."/>
            <person name="Lee S.S."/>
            <person name="Kim J."/>
            <person name="Numa H."/>
            <person name="Itoh T."/>
            <person name="Buell C.R."/>
            <person name="Matsumoto T."/>
        </authorList>
    </citation>
    <scope>NUCLEOTIDE SEQUENCE [LARGE SCALE GENOMIC DNA]</scope>
    <source>
        <strain evidence="2">cv. Nipponbare</strain>
    </source>
</reference>
<evidence type="ECO:0000313" key="1">
    <source>
        <dbReference type="EMBL" id="BAS90988.1"/>
    </source>
</evidence>
<dbReference type="EMBL" id="AP014960">
    <property type="protein sequence ID" value="BAS90988.1"/>
    <property type="molecule type" value="Genomic_DNA"/>
</dbReference>
<dbReference type="InParanoid" id="A0A0P0WEW0"/>
<dbReference type="PANTHER" id="PTHR36478:SF17">
    <property type="entry name" value="OS04G0614237 PROTEIN"/>
    <property type="match status" value="1"/>
</dbReference>
<dbReference type="Proteomes" id="UP000059680">
    <property type="component" value="Chromosome 4"/>
</dbReference>
<accession>A0A0P0WEW0</accession>
<dbReference type="PaxDb" id="39947-A0A0P0WEW0"/>
<dbReference type="FunCoup" id="A0A0P0WEW0">
    <property type="interactions" value="103"/>
</dbReference>
<evidence type="ECO:0000313" key="2">
    <source>
        <dbReference type="Proteomes" id="UP000059680"/>
    </source>
</evidence>
<reference evidence="1 2" key="2">
    <citation type="journal article" date="2013" name="Plant Cell Physiol.">
        <title>Rice Annotation Project Database (RAP-DB): an integrative and interactive database for rice genomics.</title>
        <authorList>
            <person name="Sakai H."/>
            <person name="Lee S.S."/>
            <person name="Tanaka T."/>
            <person name="Numa H."/>
            <person name="Kim J."/>
            <person name="Kawahara Y."/>
            <person name="Wakimoto H."/>
            <person name="Yang C.C."/>
            <person name="Iwamoto M."/>
            <person name="Abe T."/>
            <person name="Yamada Y."/>
            <person name="Muto A."/>
            <person name="Inokuchi H."/>
            <person name="Ikemura T."/>
            <person name="Matsumoto T."/>
            <person name="Sasaki T."/>
            <person name="Itoh T."/>
        </authorList>
    </citation>
    <scope>NUCLEOTIDE SEQUENCE [LARGE SCALE GENOMIC DNA]</scope>
    <source>
        <strain evidence="2">cv. Nipponbare</strain>
    </source>
</reference>
<proteinExistence type="predicted"/>
<name>A0A0P0WEW0_ORYSJ</name>
<gene>
    <name evidence="1" type="ordered locus">Os04g0614237</name>
    <name evidence="1" type="ORF">OSNPB_040614237</name>
</gene>
<protein>
    <submittedName>
        <fullName evidence="1">Os04g0614237 protein</fullName>
    </submittedName>
</protein>
<dbReference type="AlphaFoldDB" id="A0A0P0WEW0"/>
<sequence length="262" mass="29683">MDWGRVREKVVRVVRRLVHDTPELAGFLDLPGGMVKPHNVLPIGFGYTNAADLITQITNFILHFFRSKRHVRQQRRPRAYTIAQLYLEMKRWYAAQLCTTLRIQAYVLAVSLQNTINGGIHFDQVRRKGAPVCCNALQTMFSTIKTDSENSGTASATKKGVLDSIVLQTKFGNMTSPEKNYGFSSLTNAGTYMHSSQEDCHTENYCQGFIPRKHQREELAPEEDIDPKRQHTTLTFGEASLSSTTSTLSTSFNHQMEIFFEA</sequence>
<dbReference type="PANTHER" id="PTHR36478">
    <property type="entry name" value="OS04G0614237 PROTEIN-RELATED"/>
    <property type="match status" value="1"/>
</dbReference>
<keyword evidence="2" id="KW-1185">Reference proteome</keyword>
<reference evidence="2" key="1">
    <citation type="journal article" date="2005" name="Nature">
        <title>The map-based sequence of the rice genome.</title>
        <authorList>
            <consortium name="International rice genome sequencing project (IRGSP)"/>
            <person name="Matsumoto T."/>
            <person name="Wu J."/>
            <person name="Kanamori H."/>
            <person name="Katayose Y."/>
            <person name="Fujisawa M."/>
            <person name="Namiki N."/>
            <person name="Mizuno H."/>
            <person name="Yamamoto K."/>
            <person name="Antonio B.A."/>
            <person name="Baba T."/>
            <person name="Sakata K."/>
            <person name="Nagamura Y."/>
            <person name="Aoki H."/>
            <person name="Arikawa K."/>
            <person name="Arita K."/>
            <person name="Bito T."/>
            <person name="Chiden Y."/>
            <person name="Fujitsuka N."/>
            <person name="Fukunaka R."/>
            <person name="Hamada M."/>
            <person name="Harada C."/>
            <person name="Hayashi A."/>
            <person name="Hijishita S."/>
            <person name="Honda M."/>
            <person name="Hosokawa S."/>
            <person name="Ichikawa Y."/>
            <person name="Idonuma A."/>
            <person name="Iijima M."/>
            <person name="Ikeda M."/>
            <person name="Ikeno M."/>
            <person name="Ito K."/>
            <person name="Ito S."/>
            <person name="Ito T."/>
            <person name="Ito Y."/>
            <person name="Ito Y."/>
            <person name="Iwabuchi A."/>
            <person name="Kamiya K."/>
            <person name="Karasawa W."/>
            <person name="Kurita K."/>
            <person name="Katagiri S."/>
            <person name="Kikuta A."/>
            <person name="Kobayashi H."/>
            <person name="Kobayashi N."/>
            <person name="Machita K."/>
            <person name="Maehara T."/>
            <person name="Masukawa M."/>
            <person name="Mizubayashi T."/>
            <person name="Mukai Y."/>
            <person name="Nagasaki H."/>
            <person name="Nagata Y."/>
            <person name="Naito S."/>
            <person name="Nakashima M."/>
            <person name="Nakama Y."/>
            <person name="Nakamichi Y."/>
            <person name="Nakamura M."/>
            <person name="Meguro A."/>
            <person name="Negishi M."/>
            <person name="Ohta I."/>
            <person name="Ohta T."/>
            <person name="Okamoto M."/>
            <person name="Ono N."/>
            <person name="Saji S."/>
            <person name="Sakaguchi M."/>
            <person name="Sakai K."/>
            <person name="Shibata M."/>
            <person name="Shimokawa T."/>
            <person name="Song J."/>
            <person name="Takazaki Y."/>
            <person name="Terasawa K."/>
            <person name="Tsugane M."/>
            <person name="Tsuji K."/>
            <person name="Ueda S."/>
            <person name="Waki K."/>
            <person name="Yamagata H."/>
            <person name="Yamamoto M."/>
            <person name="Yamamoto S."/>
            <person name="Yamane H."/>
            <person name="Yoshiki S."/>
            <person name="Yoshihara R."/>
            <person name="Yukawa K."/>
            <person name="Zhong H."/>
            <person name="Yano M."/>
            <person name="Yuan Q."/>
            <person name="Ouyang S."/>
            <person name="Liu J."/>
            <person name="Jones K.M."/>
            <person name="Gansberger K."/>
            <person name="Moffat K."/>
            <person name="Hill J."/>
            <person name="Bera J."/>
            <person name="Fadrosh D."/>
            <person name="Jin S."/>
            <person name="Johri S."/>
            <person name="Kim M."/>
            <person name="Overton L."/>
            <person name="Reardon M."/>
            <person name="Tsitrin T."/>
            <person name="Vuong H."/>
            <person name="Weaver B."/>
            <person name="Ciecko A."/>
            <person name="Tallon L."/>
            <person name="Jackson J."/>
            <person name="Pai G."/>
            <person name="Aken S.V."/>
            <person name="Utterback T."/>
            <person name="Reidmuller S."/>
            <person name="Feldblyum T."/>
            <person name="Hsiao J."/>
            <person name="Zismann V."/>
            <person name="Iobst S."/>
            <person name="de Vazeille A.R."/>
            <person name="Buell C.R."/>
            <person name="Ying K."/>
            <person name="Li Y."/>
            <person name="Lu T."/>
            <person name="Huang Y."/>
            <person name="Zhao Q."/>
            <person name="Feng Q."/>
            <person name="Zhang L."/>
            <person name="Zhu J."/>
            <person name="Weng Q."/>
            <person name="Mu J."/>
            <person name="Lu Y."/>
            <person name="Fan D."/>
            <person name="Liu Y."/>
            <person name="Guan J."/>
            <person name="Zhang Y."/>
            <person name="Yu S."/>
            <person name="Liu X."/>
            <person name="Zhang Y."/>
            <person name="Hong G."/>
            <person name="Han B."/>
            <person name="Choisne N."/>
            <person name="Demange N."/>
            <person name="Orjeda G."/>
            <person name="Samain S."/>
            <person name="Cattolico L."/>
            <person name="Pelletier E."/>
            <person name="Couloux A."/>
            <person name="Segurens B."/>
            <person name="Wincker P."/>
            <person name="D'Hont A."/>
            <person name="Scarpelli C."/>
            <person name="Weissenbach J."/>
            <person name="Salanoubat M."/>
            <person name="Quetier F."/>
            <person name="Yu Y."/>
            <person name="Kim H.R."/>
            <person name="Rambo T."/>
            <person name="Currie J."/>
            <person name="Collura K."/>
            <person name="Luo M."/>
            <person name="Yang T."/>
            <person name="Ammiraju J.S.S."/>
            <person name="Engler F."/>
            <person name="Soderlund C."/>
            <person name="Wing R.A."/>
            <person name="Palmer L.E."/>
            <person name="de la Bastide M."/>
            <person name="Spiegel L."/>
            <person name="Nascimento L."/>
            <person name="Zutavern T."/>
            <person name="O'Shaughnessy A."/>
            <person name="Dike S."/>
            <person name="Dedhia N."/>
            <person name="Preston R."/>
            <person name="Balija V."/>
            <person name="McCombie W.R."/>
            <person name="Chow T."/>
            <person name="Chen H."/>
            <person name="Chung M."/>
            <person name="Chen C."/>
            <person name="Shaw J."/>
            <person name="Wu H."/>
            <person name="Hsiao K."/>
            <person name="Chao Y."/>
            <person name="Chu M."/>
            <person name="Cheng C."/>
            <person name="Hour A."/>
            <person name="Lee P."/>
            <person name="Lin S."/>
            <person name="Lin Y."/>
            <person name="Liou J."/>
            <person name="Liu S."/>
            <person name="Hsing Y."/>
            <person name="Raghuvanshi S."/>
            <person name="Mohanty A."/>
            <person name="Bharti A.K."/>
            <person name="Gaur A."/>
            <person name="Gupta V."/>
            <person name="Kumar D."/>
            <person name="Ravi V."/>
            <person name="Vij S."/>
            <person name="Kapur A."/>
            <person name="Khurana P."/>
            <person name="Khurana P."/>
            <person name="Khurana J.P."/>
            <person name="Tyagi A.K."/>
            <person name="Gaikwad K."/>
            <person name="Singh A."/>
            <person name="Dalal V."/>
            <person name="Srivastava S."/>
            <person name="Dixit A."/>
            <person name="Pal A.K."/>
            <person name="Ghazi I.A."/>
            <person name="Yadav M."/>
            <person name="Pandit A."/>
            <person name="Bhargava A."/>
            <person name="Sureshbabu K."/>
            <person name="Batra K."/>
            <person name="Sharma T.R."/>
            <person name="Mohapatra T."/>
            <person name="Singh N.K."/>
            <person name="Messing J."/>
            <person name="Nelson A.B."/>
            <person name="Fuks G."/>
            <person name="Kavchok S."/>
            <person name="Keizer G."/>
            <person name="Linton E."/>
            <person name="Llaca V."/>
            <person name="Song R."/>
            <person name="Tanyolac B."/>
            <person name="Young S."/>
            <person name="Ho-Il K."/>
            <person name="Hahn J.H."/>
            <person name="Sangsakoo G."/>
            <person name="Vanavichit A."/>
            <person name="de Mattos Luiz.A.T."/>
            <person name="Zimmer P.D."/>
            <person name="Malone G."/>
            <person name="Dellagostin O."/>
            <person name="de Oliveira A.C."/>
            <person name="Bevan M."/>
            <person name="Bancroft I."/>
            <person name="Minx P."/>
            <person name="Cordum H."/>
            <person name="Wilson R."/>
            <person name="Cheng Z."/>
            <person name="Jin W."/>
            <person name="Jiang J."/>
            <person name="Leong S.A."/>
            <person name="Iwama H."/>
            <person name="Gojobori T."/>
            <person name="Itoh T."/>
            <person name="Niimura Y."/>
            <person name="Fujii Y."/>
            <person name="Habara T."/>
            <person name="Sakai H."/>
            <person name="Sato Y."/>
            <person name="Wilson G."/>
            <person name="Kumar K."/>
            <person name="McCouch S."/>
            <person name="Juretic N."/>
            <person name="Hoen D."/>
            <person name="Wright S."/>
            <person name="Bruskiewich R."/>
            <person name="Bureau T."/>
            <person name="Miyao A."/>
            <person name="Hirochika H."/>
            <person name="Nishikawa T."/>
            <person name="Kadowaki K."/>
            <person name="Sugiura M."/>
            <person name="Burr B."/>
            <person name="Sasaki T."/>
        </authorList>
    </citation>
    <scope>NUCLEOTIDE SEQUENCE [LARGE SCALE GENOMIC DNA]</scope>
    <source>
        <strain evidence="2">cv. Nipponbare</strain>
    </source>
</reference>